<gene>
    <name evidence="1" type="primary">Hydin_10</name>
    <name evidence="1" type="ORF">CERBRA_R15461</name>
</gene>
<comment type="caution">
    <text evidence="1">The sequence shown here is derived from an EMBL/GenBank/DDBJ whole genome shotgun (WGS) entry which is preliminary data.</text>
</comment>
<dbReference type="Gene3D" id="2.60.40.10">
    <property type="entry name" value="Immunoglobulins"/>
    <property type="match status" value="1"/>
</dbReference>
<dbReference type="AlphaFoldDB" id="A0A7L1WLA8"/>
<organism evidence="1 2">
    <name type="scientific">Certhia brachydactyla</name>
    <name type="common">short-toed tree-creeper</name>
    <dbReference type="NCBI Taxonomy" id="73330"/>
    <lineage>
        <taxon>Eukaryota</taxon>
        <taxon>Metazoa</taxon>
        <taxon>Chordata</taxon>
        <taxon>Craniata</taxon>
        <taxon>Vertebrata</taxon>
        <taxon>Euteleostomi</taxon>
        <taxon>Archelosauria</taxon>
        <taxon>Archosauria</taxon>
        <taxon>Dinosauria</taxon>
        <taxon>Saurischia</taxon>
        <taxon>Theropoda</taxon>
        <taxon>Coelurosauria</taxon>
        <taxon>Aves</taxon>
        <taxon>Neognathae</taxon>
        <taxon>Neoaves</taxon>
        <taxon>Telluraves</taxon>
        <taxon>Australaves</taxon>
        <taxon>Passeriformes</taxon>
        <taxon>Certhiidae</taxon>
        <taxon>Certhiinae</taxon>
        <taxon>Certhia</taxon>
    </lineage>
</organism>
<dbReference type="InterPro" id="IPR013783">
    <property type="entry name" value="Ig-like_fold"/>
</dbReference>
<name>A0A7L1WLA8_9PASS</name>
<feature type="non-terminal residue" evidence="1">
    <location>
        <position position="120"/>
    </location>
</feature>
<feature type="non-terminal residue" evidence="1">
    <location>
        <position position="1"/>
    </location>
</feature>
<dbReference type="OrthoDB" id="442692at2759"/>
<dbReference type="GO" id="GO:1904158">
    <property type="term" value="P:axonemal central apparatus assembly"/>
    <property type="evidence" value="ECO:0007669"/>
    <property type="project" value="TreeGrafter"/>
</dbReference>
<reference evidence="1 2" key="1">
    <citation type="submission" date="2019-09" db="EMBL/GenBank/DDBJ databases">
        <title>Bird 10,000 Genomes (B10K) Project - Family phase.</title>
        <authorList>
            <person name="Zhang G."/>
        </authorList>
    </citation>
    <scope>NUCLEOTIDE SEQUENCE [LARGE SCALE GENOMIC DNA]</scope>
    <source>
        <strain evidence="1">B10K-DU-002-20</strain>
        <tissue evidence="1">Muscle</tissue>
    </source>
</reference>
<evidence type="ECO:0000313" key="1">
    <source>
        <dbReference type="EMBL" id="NXO98566.1"/>
    </source>
</evidence>
<accession>A0A7L1WLA8</accession>
<keyword evidence="2" id="KW-1185">Reference proteome</keyword>
<proteinExistence type="predicted"/>
<protein>
    <submittedName>
        <fullName evidence="1">HYDIN protein</fullName>
    </submittedName>
</protein>
<dbReference type="GO" id="GO:0003341">
    <property type="term" value="P:cilium movement"/>
    <property type="evidence" value="ECO:0007669"/>
    <property type="project" value="TreeGrafter"/>
</dbReference>
<dbReference type="PANTHER" id="PTHR23053">
    <property type="entry name" value="DLEC1 DELETED IN LUNG AND ESOPHAGEAL CANCER 1"/>
    <property type="match status" value="1"/>
</dbReference>
<dbReference type="PANTHER" id="PTHR23053:SF0">
    <property type="entry name" value="HYDROCEPHALUS-INDUCING PROTEIN HOMOLOG"/>
    <property type="match status" value="1"/>
</dbReference>
<dbReference type="Proteomes" id="UP000536092">
    <property type="component" value="Unassembled WGS sequence"/>
</dbReference>
<dbReference type="GO" id="GO:0005930">
    <property type="term" value="C:axoneme"/>
    <property type="evidence" value="ECO:0007669"/>
    <property type="project" value="TreeGrafter"/>
</dbReference>
<sequence>AFEVCFESAHRPQGGMDVLLPIEVPQLLGQAAGWAQQQMAPASSTEFSVLLQLTKGPKSKIHLHATVSELSLNLSKNTLIFSDIHVGQCQVETIQLHNWYRVPCKWFITDTKSVTKVKHR</sequence>
<dbReference type="EMBL" id="VXBV01006263">
    <property type="protein sequence ID" value="NXO98566.1"/>
    <property type="molecule type" value="Genomic_DNA"/>
</dbReference>
<dbReference type="InterPro" id="IPR033305">
    <property type="entry name" value="Hydin-like"/>
</dbReference>
<evidence type="ECO:0000313" key="2">
    <source>
        <dbReference type="Proteomes" id="UP000536092"/>
    </source>
</evidence>